<protein>
    <submittedName>
        <fullName evidence="2">Uncharacterized protein</fullName>
    </submittedName>
</protein>
<dbReference type="STRING" id="1250231.SAMN04488552_0257"/>
<dbReference type="Proteomes" id="UP000198858">
    <property type="component" value="Chromosome I"/>
</dbReference>
<evidence type="ECO:0000313" key="3">
    <source>
        <dbReference type="Proteomes" id="UP000198858"/>
    </source>
</evidence>
<organism evidence="2 3">
    <name type="scientific">Christiangramia echinicola</name>
    <dbReference type="NCBI Taxonomy" id="279359"/>
    <lineage>
        <taxon>Bacteria</taxon>
        <taxon>Pseudomonadati</taxon>
        <taxon>Bacteroidota</taxon>
        <taxon>Flavobacteriia</taxon>
        <taxon>Flavobacteriales</taxon>
        <taxon>Flavobacteriaceae</taxon>
        <taxon>Christiangramia</taxon>
    </lineage>
</organism>
<reference evidence="2 3" key="1">
    <citation type="submission" date="2016-10" db="EMBL/GenBank/DDBJ databases">
        <authorList>
            <person name="Varghese N."/>
            <person name="Submissions S."/>
        </authorList>
    </citation>
    <scope>NUCLEOTIDE SEQUENCE [LARGE SCALE GENOMIC DNA]</scope>
    <source>
        <strain evidence="2 3">Mar_2010_102</strain>
    </source>
</reference>
<feature type="transmembrane region" description="Helical" evidence="1">
    <location>
        <begin position="14"/>
        <end position="35"/>
    </location>
</feature>
<evidence type="ECO:0000313" key="2">
    <source>
        <dbReference type="EMBL" id="SDR66220.1"/>
    </source>
</evidence>
<name>A0A1H1KW10_9FLAO</name>
<feature type="transmembrane region" description="Helical" evidence="1">
    <location>
        <begin position="206"/>
        <end position="227"/>
    </location>
</feature>
<keyword evidence="1" id="KW-0472">Membrane</keyword>
<sequence>MGINKSFKTAEKKYAIGIYGLLISVISLGAGYYWAVQERKPELIFDILSNTQVFSVNEEVSELKIIYNNEDLKSKNKKLTLLTVRIENSGNEDITENDYYSESLFGFKLSNADLAEAPVLIDASNEFLLENIKVNSDSINQIYINKVPIDKSESFTIKILAIVANKSVPKISPIGYISGTSGDIRVIESYKSSAKKAPPITTSDKILRIFGIIFLILIGFILLKIIYEIYWGRKKTNLNPKLRKLVVKKVKEKLGPEKLNFQNEIFEMIFSLYIKYGNIYFHNYPIRNIIDLNFLDLVIRKREKNEDIDTLFKFKDGQIIKSIVMKILDQNLVEKGQNGIDINTEFLKFKKRFEGISIIISDVENDYY</sequence>
<accession>A0A1H1KW10</accession>
<dbReference type="AlphaFoldDB" id="A0A1H1KW10"/>
<dbReference type="RefSeq" id="WP_089660976.1">
    <property type="nucleotide sequence ID" value="NZ_LT629745.1"/>
</dbReference>
<evidence type="ECO:0000256" key="1">
    <source>
        <dbReference type="SAM" id="Phobius"/>
    </source>
</evidence>
<keyword evidence="3" id="KW-1185">Reference proteome</keyword>
<gene>
    <name evidence="2" type="ORF">SAMN04488552_0257</name>
</gene>
<dbReference type="EMBL" id="LT629745">
    <property type="protein sequence ID" value="SDR66220.1"/>
    <property type="molecule type" value="Genomic_DNA"/>
</dbReference>
<keyword evidence="1" id="KW-1133">Transmembrane helix</keyword>
<keyword evidence="1" id="KW-0812">Transmembrane</keyword>
<proteinExistence type="predicted"/>